<name>A0AAW2P0C1_9LAMI</name>
<accession>A0AAW2P0C1</accession>
<comment type="caution">
    <text evidence="1">The sequence shown here is derived from an EMBL/GenBank/DDBJ whole genome shotgun (WGS) entry which is preliminary data.</text>
</comment>
<protein>
    <submittedName>
        <fullName evidence="1">Retrovirus-related Pol polyprotein from transposon RE1</fullName>
    </submittedName>
</protein>
<dbReference type="SUPFAM" id="SSF56672">
    <property type="entry name" value="DNA/RNA polymerases"/>
    <property type="match status" value="1"/>
</dbReference>
<organism evidence="1">
    <name type="scientific">Sesamum angustifolium</name>
    <dbReference type="NCBI Taxonomy" id="2727405"/>
    <lineage>
        <taxon>Eukaryota</taxon>
        <taxon>Viridiplantae</taxon>
        <taxon>Streptophyta</taxon>
        <taxon>Embryophyta</taxon>
        <taxon>Tracheophyta</taxon>
        <taxon>Spermatophyta</taxon>
        <taxon>Magnoliopsida</taxon>
        <taxon>eudicotyledons</taxon>
        <taxon>Gunneridae</taxon>
        <taxon>Pentapetalae</taxon>
        <taxon>asterids</taxon>
        <taxon>lamiids</taxon>
        <taxon>Lamiales</taxon>
        <taxon>Pedaliaceae</taxon>
        <taxon>Sesamum</taxon>
    </lineage>
</organism>
<dbReference type="AlphaFoldDB" id="A0AAW2P0C1"/>
<dbReference type="EMBL" id="JACGWK010000006">
    <property type="protein sequence ID" value="KAL0349325.1"/>
    <property type="molecule type" value="Genomic_DNA"/>
</dbReference>
<dbReference type="PANTHER" id="PTHR11439:SF465">
    <property type="entry name" value="REVERSE TRANSCRIPTASE TY1_COPIA-TYPE DOMAIN-CONTAINING PROTEIN"/>
    <property type="match status" value="1"/>
</dbReference>
<sequence length="304" mass="34059">MLSCMDFLTRMSTWNRLKVSLGLRQDKFVSCRNLFMALSRPHVSGTWSSRPNFWILGSLSPPMSIVCSLKVDSEFTALLVYVDDILLTGNSESALHADSALLPNPNKYRRLIGRLLYLGFTRPDISFDVQQLSQFLQAPRTSHLDAALHVLRYLKRTPSTGLFFSSASSSQLTAYSDASWAFVLILDALSQGIAFFWAPPSSLGRLKNRPRFPGLLRRLSIAAALHITANLVFHERTKHLDIDCHLVRDQFKLGFIAPSHVSGSAQLANLFTKSLPVGDFIRFLSKMGLFTHVPSERGAVVRYK</sequence>
<reference evidence="1" key="1">
    <citation type="submission" date="2020-06" db="EMBL/GenBank/DDBJ databases">
        <authorList>
            <person name="Li T."/>
            <person name="Hu X."/>
            <person name="Zhang T."/>
            <person name="Song X."/>
            <person name="Zhang H."/>
            <person name="Dai N."/>
            <person name="Sheng W."/>
            <person name="Hou X."/>
            <person name="Wei L."/>
        </authorList>
    </citation>
    <scope>NUCLEOTIDE SEQUENCE</scope>
    <source>
        <strain evidence="1">G01</strain>
        <tissue evidence="1">Leaf</tissue>
    </source>
</reference>
<evidence type="ECO:0000313" key="1">
    <source>
        <dbReference type="EMBL" id="KAL0349325.1"/>
    </source>
</evidence>
<dbReference type="CDD" id="cd09272">
    <property type="entry name" value="RNase_HI_RT_Ty1"/>
    <property type="match status" value="1"/>
</dbReference>
<proteinExistence type="predicted"/>
<dbReference type="InterPro" id="IPR043502">
    <property type="entry name" value="DNA/RNA_pol_sf"/>
</dbReference>
<dbReference type="PANTHER" id="PTHR11439">
    <property type="entry name" value="GAG-POL-RELATED RETROTRANSPOSON"/>
    <property type="match status" value="1"/>
</dbReference>
<gene>
    <name evidence="1" type="ORF">Sangu_1160300</name>
</gene>
<reference evidence="1" key="2">
    <citation type="journal article" date="2024" name="Plant">
        <title>Genomic evolution and insights into agronomic trait innovations of Sesamum species.</title>
        <authorList>
            <person name="Miao H."/>
            <person name="Wang L."/>
            <person name="Qu L."/>
            <person name="Liu H."/>
            <person name="Sun Y."/>
            <person name="Le M."/>
            <person name="Wang Q."/>
            <person name="Wei S."/>
            <person name="Zheng Y."/>
            <person name="Lin W."/>
            <person name="Duan Y."/>
            <person name="Cao H."/>
            <person name="Xiong S."/>
            <person name="Wang X."/>
            <person name="Wei L."/>
            <person name="Li C."/>
            <person name="Ma Q."/>
            <person name="Ju M."/>
            <person name="Zhao R."/>
            <person name="Li G."/>
            <person name="Mu C."/>
            <person name="Tian Q."/>
            <person name="Mei H."/>
            <person name="Zhang T."/>
            <person name="Gao T."/>
            <person name="Zhang H."/>
        </authorList>
    </citation>
    <scope>NUCLEOTIDE SEQUENCE</scope>
    <source>
        <strain evidence="1">G01</strain>
    </source>
</reference>